<evidence type="ECO:0000313" key="1">
    <source>
        <dbReference type="EMBL" id="PNR41454.1"/>
    </source>
</evidence>
<reference evidence="2" key="3">
    <citation type="submission" date="2020-12" db="UniProtKB">
        <authorList>
            <consortium name="EnsemblPlants"/>
        </authorList>
    </citation>
    <scope>IDENTIFICATION</scope>
</reference>
<organism evidence="1">
    <name type="scientific">Physcomitrium patens</name>
    <name type="common">Spreading-leaved earth moss</name>
    <name type="synonym">Physcomitrella patens</name>
    <dbReference type="NCBI Taxonomy" id="3218"/>
    <lineage>
        <taxon>Eukaryota</taxon>
        <taxon>Viridiplantae</taxon>
        <taxon>Streptophyta</taxon>
        <taxon>Embryophyta</taxon>
        <taxon>Bryophyta</taxon>
        <taxon>Bryophytina</taxon>
        <taxon>Bryopsida</taxon>
        <taxon>Funariidae</taxon>
        <taxon>Funariales</taxon>
        <taxon>Funariaceae</taxon>
        <taxon>Physcomitrium</taxon>
    </lineage>
</organism>
<dbReference type="Proteomes" id="UP000006727">
    <property type="component" value="Chromosome 14"/>
</dbReference>
<dbReference type="EMBL" id="ABEU02000014">
    <property type="protein sequence ID" value="PNR41454.1"/>
    <property type="molecule type" value="Genomic_DNA"/>
</dbReference>
<name>A0A2K1JIS5_PHYPA</name>
<sequence length="51" mass="5605">MIPELAGVEDRHGPEFFGGSAAVGDHRSVKFVRCVDQENFMSFETTTTTSI</sequence>
<evidence type="ECO:0000313" key="3">
    <source>
        <dbReference type="Proteomes" id="UP000006727"/>
    </source>
</evidence>
<gene>
    <name evidence="1" type="ORF">PHYPA_018857</name>
</gene>
<proteinExistence type="predicted"/>
<evidence type="ECO:0000313" key="2">
    <source>
        <dbReference type="EnsemblPlants" id="PAC:32960952.CDS.1"/>
    </source>
</evidence>
<protein>
    <submittedName>
        <fullName evidence="1 2">Uncharacterized protein</fullName>
    </submittedName>
</protein>
<accession>A0A2K1JIS5</accession>
<dbReference type="EnsemblPlants" id="Pp3c14_22030V3.1">
    <property type="protein sequence ID" value="PAC:32960952.CDS.1"/>
    <property type="gene ID" value="Pp3c14_22030"/>
</dbReference>
<reference evidence="1 3" key="1">
    <citation type="journal article" date="2008" name="Science">
        <title>The Physcomitrella genome reveals evolutionary insights into the conquest of land by plants.</title>
        <authorList>
            <person name="Rensing S."/>
            <person name="Lang D."/>
            <person name="Zimmer A."/>
            <person name="Terry A."/>
            <person name="Salamov A."/>
            <person name="Shapiro H."/>
            <person name="Nishiyama T."/>
            <person name="Perroud P.-F."/>
            <person name="Lindquist E."/>
            <person name="Kamisugi Y."/>
            <person name="Tanahashi T."/>
            <person name="Sakakibara K."/>
            <person name="Fujita T."/>
            <person name="Oishi K."/>
            <person name="Shin-I T."/>
            <person name="Kuroki Y."/>
            <person name="Toyoda A."/>
            <person name="Suzuki Y."/>
            <person name="Hashimoto A."/>
            <person name="Yamaguchi K."/>
            <person name="Sugano A."/>
            <person name="Kohara Y."/>
            <person name="Fujiyama A."/>
            <person name="Anterola A."/>
            <person name="Aoki S."/>
            <person name="Ashton N."/>
            <person name="Barbazuk W.B."/>
            <person name="Barker E."/>
            <person name="Bennetzen J."/>
            <person name="Bezanilla M."/>
            <person name="Blankenship R."/>
            <person name="Cho S.H."/>
            <person name="Dutcher S."/>
            <person name="Estelle M."/>
            <person name="Fawcett J.A."/>
            <person name="Gundlach H."/>
            <person name="Hanada K."/>
            <person name="Heyl A."/>
            <person name="Hicks K.A."/>
            <person name="Hugh J."/>
            <person name="Lohr M."/>
            <person name="Mayer K."/>
            <person name="Melkozernov A."/>
            <person name="Murata T."/>
            <person name="Nelson D."/>
            <person name="Pils B."/>
            <person name="Prigge M."/>
            <person name="Reiss B."/>
            <person name="Renner T."/>
            <person name="Rombauts S."/>
            <person name="Rushton P."/>
            <person name="Sanderfoot A."/>
            <person name="Schween G."/>
            <person name="Shiu S.-H."/>
            <person name="Stueber K."/>
            <person name="Theodoulou F.L."/>
            <person name="Tu H."/>
            <person name="Van de Peer Y."/>
            <person name="Verrier P.J."/>
            <person name="Waters E."/>
            <person name="Wood A."/>
            <person name="Yang L."/>
            <person name="Cove D."/>
            <person name="Cuming A."/>
            <person name="Hasebe M."/>
            <person name="Lucas S."/>
            <person name="Mishler D.B."/>
            <person name="Reski R."/>
            <person name="Grigoriev I."/>
            <person name="Quatrano R.S."/>
            <person name="Boore J.L."/>
        </authorList>
    </citation>
    <scope>NUCLEOTIDE SEQUENCE [LARGE SCALE GENOMIC DNA]</scope>
    <source>
        <strain evidence="2 3">cv. Gransden 2004</strain>
    </source>
</reference>
<dbReference type="InParanoid" id="A0A2K1JIS5"/>
<keyword evidence="3" id="KW-1185">Reference proteome</keyword>
<reference evidence="1 3" key="2">
    <citation type="journal article" date="2018" name="Plant J.">
        <title>The Physcomitrella patens chromosome-scale assembly reveals moss genome structure and evolution.</title>
        <authorList>
            <person name="Lang D."/>
            <person name="Ullrich K.K."/>
            <person name="Murat F."/>
            <person name="Fuchs J."/>
            <person name="Jenkins J."/>
            <person name="Haas F.B."/>
            <person name="Piednoel M."/>
            <person name="Gundlach H."/>
            <person name="Van Bel M."/>
            <person name="Meyberg R."/>
            <person name="Vives C."/>
            <person name="Morata J."/>
            <person name="Symeonidi A."/>
            <person name="Hiss M."/>
            <person name="Muchero W."/>
            <person name="Kamisugi Y."/>
            <person name="Saleh O."/>
            <person name="Blanc G."/>
            <person name="Decker E.L."/>
            <person name="van Gessel N."/>
            <person name="Grimwood J."/>
            <person name="Hayes R.D."/>
            <person name="Graham S.W."/>
            <person name="Gunter L.E."/>
            <person name="McDaniel S.F."/>
            <person name="Hoernstein S.N.W."/>
            <person name="Larsson A."/>
            <person name="Li F.W."/>
            <person name="Perroud P.F."/>
            <person name="Phillips J."/>
            <person name="Ranjan P."/>
            <person name="Rokshar D.S."/>
            <person name="Rothfels C.J."/>
            <person name="Schneider L."/>
            <person name="Shu S."/>
            <person name="Stevenson D.W."/>
            <person name="Thummler F."/>
            <person name="Tillich M."/>
            <person name="Villarreal Aguilar J.C."/>
            <person name="Widiez T."/>
            <person name="Wong G.K."/>
            <person name="Wymore A."/>
            <person name="Zhang Y."/>
            <person name="Zimmer A.D."/>
            <person name="Quatrano R.S."/>
            <person name="Mayer K.F.X."/>
            <person name="Goodstein D."/>
            <person name="Casacuberta J.M."/>
            <person name="Vandepoele K."/>
            <person name="Reski R."/>
            <person name="Cuming A.C."/>
            <person name="Tuskan G.A."/>
            <person name="Maumus F."/>
            <person name="Salse J."/>
            <person name="Schmutz J."/>
            <person name="Rensing S.A."/>
        </authorList>
    </citation>
    <scope>NUCLEOTIDE SEQUENCE [LARGE SCALE GENOMIC DNA]</scope>
    <source>
        <strain evidence="2 3">cv. Gransden 2004</strain>
    </source>
</reference>
<dbReference type="Gramene" id="Pp3c14_22030V3.1">
    <property type="protein sequence ID" value="PAC:32960952.CDS.1"/>
    <property type="gene ID" value="Pp3c14_22030"/>
</dbReference>
<dbReference type="AlphaFoldDB" id="A0A2K1JIS5"/>